<organism evidence="9 10">
    <name type="scientific">Monoglobus pectinilyticus</name>
    <dbReference type="NCBI Taxonomy" id="1981510"/>
    <lineage>
        <taxon>Bacteria</taxon>
        <taxon>Bacillati</taxon>
        <taxon>Bacillota</taxon>
        <taxon>Clostridia</taxon>
        <taxon>Monoglobales</taxon>
        <taxon>Monoglobaceae</taxon>
        <taxon>Monoglobus</taxon>
    </lineage>
</organism>
<dbReference type="HAMAP" id="MF_00227">
    <property type="entry name" value="RNase_P"/>
    <property type="match status" value="1"/>
</dbReference>
<dbReference type="KEGG" id="mpec:B9O19_01173"/>
<dbReference type="InterPro" id="IPR020568">
    <property type="entry name" value="Ribosomal_Su5_D2-typ_SF"/>
</dbReference>
<evidence type="ECO:0000256" key="1">
    <source>
        <dbReference type="ARBA" id="ARBA00002663"/>
    </source>
</evidence>
<comment type="similarity">
    <text evidence="7">Belongs to the RnpA family.</text>
</comment>
<dbReference type="InterPro" id="IPR020539">
    <property type="entry name" value="RNase_P_CS"/>
</dbReference>
<dbReference type="EMBL" id="CP020991">
    <property type="protein sequence ID" value="AUO19334.1"/>
    <property type="molecule type" value="Genomic_DNA"/>
</dbReference>
<comment type="catalytic activity">
    <reaction evidence="7">
        <text>Endonucleolytic cleavage of RNA, removing 5'-extranucleotides from tRNA precursor.</text>
        <dbReference type="EC" id="3.1.26.5"/>
    </reaction>
</comment>
<reference evidence="9 10" key="1">
    <citation type="submission" date="2017-04" db="EMBL/GenBank/DDBJ databases">
        <title>Monoglobus pectinilyticus 14 draft genome.</title>
        <authorList>
            <person name="Kim C."/>
            <person name="Rosendale D.I."/>
            <person name="Kelly W.J."/>
            <person name="Tannock G.W."/>
            <person name="Patchett M.L."/>
            <person name="Jordens J.Z."/>
        </authorList>
    </citation>
    <scope>NUCLEOTIDE SEQUENCE [LARGE SCALE GENOMIC DNA]</scope>
    <source>
        <strain evidence="9 10">14</strain>
    </source>
</reference>
<dbReference type="GO" id="GO:0001682">
    <property type="term" value="P:tRNA 5'-leader removal"/>
    <property type="evidence" value="ECO:0007669"/>
    <property type="project" value="UniProtKB-UniRule"/>
</dbReference>
<dbReference type="GO" id="GO:0030677">
    <property type="term" value="C:ribonuclease P complex"/>
    <property type="evidence" value="ECO:0007669"/>
    <property type="project" value="TreeGrafter"/>
</dbReference>
<dbReference type="GO" id="GO:0000049">
    <property type="term" value="F:tRNA binding"/>
    <property type="evidence" value="ECO:0007669"/>
    <property type="project" value="UniProtKB-UniRule"/>
</dbReference>
<dbReference type="NCBIfam" id="TIGR00188">
    <property type="entry name" value="rnpA"/>
    <property type="match status" value="1"/>
</dbReference>
<dbReference type="InterPro" id="IPR014721">
    <property type="entry name" value="Ribsml_uS5_D2-typ_fold_subgr"/>
</dbReference>
<evidence type="ECO:0000256" key="5">
    <source>
        <dbReference type="ARBA" id="ARBA00022801"/>
    </source>
</evidence>
<comment type="function">
    <text evidence="1 7">RNaseP catalyzes the removal of the 5'-leader sequence from pre-tRNA to produce the mature 5'-terminus. It can also cleave other RNA substrates such as 4.5S RNA. The protein component plays an auxiliary but essential role in vivo by binding to the 5'-leader sequence and broadening the substrate specificity of the ribozyme.</text>
</comment>
<evidence type="ECO:0000256" key="2">
    <source>
        <dbReference type="ARBA" id="ARBA00022694"/>
    </source>
</evidence>
<dbReference type="Gene3D" id="3.30.230.10">
    <property type="match status" value="1"/>
</dbReference>
<dbReference type="Pfam" id="PF00825">
    <property type="entry name" value="Ribonuclease_P"/>
    <property type="match status" value="1"/>
</dbReference>
<dbReference type="PANTHER" id="PTHR33992:SF1">
    <property type="entry name" value="RIBONUCLEASE P PROTEIN COMPONENT"/>
    <property type="match status" value="1"/>
</dbReference>
<dbReference type="InterPro" id="IPR000100">
    <property type="entry name" value="RNase_P"/>
</dbReference>
<dbReference type="PANTHER" id="PTHR33992">
    <property type="entry name" value="RIBONUCLEASE P PROTEIN COMPONENT"/>
    <property type="match status" value="1"/>
</dbReference>
<evidence type="ECO:0000313" key="9">
    <source>
        <dbReference type="EMBL" id="AUO19334.1"/>
    </source>
</evidence>
<dbReference type="EC" id="3.1.26.5" evidence="7 8"/>
<evidence type="ECO:0000256" key="8">
    <source>
        <dbReference type="NCBIfam" id="TIGR00188"/>
    </source>
</evidence>
<gene>
    <name evidence="7" type="primary">rnpA</name>
    <name evidence="9" type="ORF">B9O19_01173</name>
</gene>
<evidence type="ECO:0000256" key="4">
    <source>
        <dbReference type="ARBA" id="ARBA00022759"/>
    </source>
</evidence>
<keyword evidence="6 7" id="KW-0694">RNA-binding</keyword>
<keyword evidence="10" id="KW-1185">Reference proteome</keyword>
<sequence length="118" mass="12857">MKGIAVLKRNTDFRRLYRQGKSAVTSTLVVYAMPNRQGTDRLGLTAGKKVGCAVKRNRAKRRLRALFADYSIKRLSGSVKKSCDFVIVARAAAVDASPARLRADFETAVSKVIKAAGV</sequence>
<protein>
    <recommendedName>
        <fullName evidence="7 8">Ribonuclease P protein component</fullName>
        <shortName evidence="7">RNase P protein</shortName>
        <shortName evidence="7">RNaseP protein</shortName>
        <ecNumber evidence="7 8">3.1.26.5</ecNumber>
    </recommendedName>
    <alternativeName>
        <fullName evidence="7">Protein C5</fullName>
    </alternativeName>
</protein>
<dbReference type="Proteomes" id="UP000235589">
    <property type="component" value="Chromosome"/>
</dbReference>
<evidence type="ECO:0000256" key="6">
    <source>
        <dbReference type="ARBA" id="ARBA00022884"/>
    </source>
</evidence>
<dbReference type="GO" id="GO:0042781">
    <property type="term" value="F:3'-tRNA processing endoribonuclease activity"/>
    <property type="evidence" value="ECO:0007669"/>
    <property type="project" value="TreeGrafter"/>
</dbReference>
<keyword evidence="3 7" id="KW-0540">Nuclease</keyword>
<dbReference type="SUPFAM" id="SSF54211">
    <property type="entry name" value="Ribosomal protein S5 domain 2-like"/>
    <property type="match status" value="1"/>
</dbReference>
<name>A0A2K9P237_9FIRM</name>
<keyword evidence="4 7" id="KW-0255">Endonuclease</keyword>
<accession>A0A2K9P237</accession>
<keyword evidence="5 7" id="KW-0378">Hydrolase</keyword>
<evidence type="ECO:0000256" key="7">
    <source>
        <dbReference type="HAMAP-Rule" id="MF_00227"/>
    </source>
</evidence>
<dbReference type="GO" id="GO:0004526">
    <property type="term" value="F:ribonuclease P activity"/>
    <property type="evidence" value="ECO:0007669"/>
    <property type="project" value="UniProtKB-UniRule"/>
</dbReference>
<keyword evidence="2 7" id="KW-0819">tRNA processing</keyword>
<dbReference type="PROSITE" id="PS00648">
    <property type="entry name" value="RIBONUCLEASE_P"/>
    <property type="match status" value="1"/>
</dbReference>
<comment type="subunit">
    <text evidence="7">Consists of a catalytic RNA component (M1 or rnpB) and a protein subunit.</text>
</comment>
<dbReference type="AlphaFoldDB" id="A0A2K9P237"/>
<proteinExistence type="inferred from homology"/>
<evidence type="ECO:0000313" key="10">
    <source>
        <dbReference type="Proteomes" id="UP000235589"/>
    </source>
</evidence>
<evidence type="ECO:0000256" key="3">
    <source>
        <dbReference type="ARBA" id="ARBA00022722"/>
    </source>
</evidence>